<evidence type="ECO:0000313" key="8">
    <source>
        <dbReference type="EMBL" id="KIE04287.1"/>
    </source>
</evidence>
<protein>
    <submittedName>
        <fullName evidence="8">Type IV secretion system protein VirB10</fullName>
    </submittedName>
</protein>
<keyword evidence="4 7" id="KW-1133">Transmembrane helix</keyword>
<dbReference type="AlphaFoldDB" id="A0A0C1MQK6"/>
<comment type="similarity">
    <text evidence="2">Belongs to the TrbI/VirB10 family.</text>
</comment>
<evidence type="ECO:0000256" key="4">
    <source>
        <dbReference type="ARBA" id="ARBA00022989"/>
    </source>
</evidence>
<comment type="subcellular location">
    <subcellularLocation>
        <location evidence="1">Membrane</location>
        <topology evidence="1">Single-pass membrane protein</topology>
    </subcellularLocation>
</comment>
<dbReference type="Proteomes" id="UP000031258">
    <property type="component" value="Unassembled WGS sequence"/>
</dbReference>
<dbReference type="GO" id="GO:0016020">
    <property type="term" value="C:membrane"/>
    <property type="evidence" value="ECO:0007669"/>
    <property type="project" value="UniProtKB-SubCell"/>
</dbReference>
<dbReference type="STRING" id="86105.NF27_IN00280"/>
<evidence type="ECO:0000256" key="3">
    <source>
        <dbReference type="ARBA" id="ARBA00022692"/>
    </source>
</evidence>
<evidence type="ECO:0000256" key="7">
    <source>
        <dbReference type="SAM" id="Phobius"/>
    </source>
</evidence>
<keyword evidence="9" id="KW-1185">Reference proteome</keyword>
<dbReference type="Pfam" id="PF03743">
    <property type="entry name" value="TrbI"/>
    <property type="match status" value="1"/>
</dbReference>
<evidence type="ECO:0000256" key="1">
    <source>
        <dbReference type="ARBA" id="ARBA00004167"/>
    </source>
</evidence>
<sequence length="464" mass="49593">MNDGMMMPDDKNNKVIEVDANHTEASGSEAEPSSSPSENSNEQESQASQFSIVASTPQHKKVMAIGIVVVTIVVLYYIFFGRPYSPEEIKDKKEREIAAQKEELLKTSAPVTKPAEATVSITPPKLPEPPPLTDPTPPEPPPPPTPLSPSSPLFNQPNNAPIITNIVKSNSDDLERVKKLEAKRKAGMIVVGGGGAFSTTDKKGAADEKDSAETKKKNKVDFLGFGNGSLDGVSLTKTSSEQVTATKIGNTDLIIAQGKVINAVLETAINTDLPGMLRAAIVRDVYAESGKNILLPKGSRVVGTYDSEIKDGQTRVSIVWDRVIRPDGIDLAISSPGTDQLGRAGVEGKLDNKFWTKLGSALLVSYVIPVLANKFTNVNKNDQVTTTTTTGVGGTSTTSQSTFAAQQAQEASDQFTKVGKEIVEKTFSTKPTITVNQGAYINIYVKKDLVFPSGFTSNSAQVLK</sequence>
<feature type="region of interest" description="Disordered" evidence="6">
    <location>
        <begin position="104"/>
        <end position="160"/>
    </location>
</feature>
<feature type="region of interest" description="Disordered" evidence="6">
    <location>
        <begin position="1"/>
        <end position="50"/>
    </location>
</feature>
<dbReference type="InterPro" id="IPR042217">
    <property type="entry name" value="T4SS_VirB10/TrbI"/>
</dbReference>
<dbReference type="EMBL" id="JSWE01000206">
    <property type="protein sequence ID" value="KIE04287.1"/>
    <property type="molecule type" value="Genomic_DNA"/>
</dbReference>
<evidence type="ECO:0000313" key="9">
    <source>
        <dbReference type="Proteomes" id="UP000031258"/>
    </source>
</evidence>
<comment type="caution">
    <text evidence="8">The sequence shown here is derived from an EMBL/GenBank/DDBJ whole genome shotgun (WGS) entry which is preliminary data.</text>
</comment>
<feature type="compositionally biased region" description="Low complexity" evidence="6">
    <location>
        <begin position="24"/>
        <end position="49"/>
    </location>
</feature>
<feature type="compositionally biased region" description="Basic and acidic residues" evidence="6">
    <location>
        <begin position="8"/>
        <end position="22"/>
    </location>
</feature>
<organism evidence="8 9">
    <name type="scientific">Candidatus Jidaibacter acanthamoebae</name>
    <dbReference type="NCBI Taxonomy" id="86105"/>
    <lineage>
        <taxon>Bacteria</taxon>
        <taxon>Pseudomonadati</taxon>
        <taxon>Pseudomonadota</taxon>
        <taxon>Alphaproteobacteria</taxon>
        <taxon>Rickettsiales</taxon>
        <taxon>Candidatus Midichloriaceae</taxon>
        <taxon>Candidatus Jidaibacter</taxon>
    </lineage>
</organism>
<gene>
    <name evidence="8" type="primary">virB10_2</name>
    <name evidence="8" type="ORF">NF27_IN00280</name>
</gene>
<feature type="compositionally biased region" description="Pro residues" evidence="6">
    <location>
        <begin position="124"/>
        <end position="149"/>
    </location>
</feature>
<evidence type="ECO:0000256" key="2">
    <source>
        <dbReference type="ARBA" id="ARBA00010265"/>
    </source>
</evidence>
<dbReference type="Gene3D" id="2.40.128.260">
    <property type="entry name" value="Type IV secretion system, VirB10/TraB/TrbI"/>
    <property type="match status" value="1"/>
</dbReference>
<feature type="transmembrane region" description="Helical" evidence="7">
    <location>
        <begin position="62"/>
        <end position="80"/>
    </location>
</feature>
<proteinExistence type="inferred from homology"/>
<reference evidence="8 9" key="1">
    <citation type="submission" date="2014-11" db="EMBL/GenBank/DDBJ databases">
        <title>A Rickettsiales Symbiont of Amoebae With Ancient Features.</title>
        <authorList>
            <person name="Schulz F."/>
            <person name="Martijn J."/>
            <person name="Wascher F."/>
            <person name="Kostanjsek R."/>
            <person name="Ettema T.J."/>
            <person name="Horn M."/>
        </authorList>
    </citation>
    <scope>NUCLEOTIDE SEQUENCE [LARGE SCALE GENOMIC DNA]</scope>
    <source>
        <strain evidence="8 9">UWC36</strain>
    </source>
</reference>
<name>A0A0C1MQK6_9RICK</name>
<dbReference type="CDD" id="cd16429">
    <property type="entry name" value="VirB10"/>
    <property type="match status" value="1"/>
</dbReference>
<evidence type="ECO:0000256" key="6">
    <source>
        <dbReference type="SAM" id="MobiDB-lite"/>
    </source>
</evidence>
<keyword evidence="5 7" id="KW-0472">Membrane</keyword>
<accession>A0A0C1MQK6</accession>
<dbReference type="InterPro" id="IPR005498">
    <property type="entry name" value="T4SS_VirB10/TraB/TrbI"/>
</dbReference>
<evidence type="ECO:0000256" key="5">
    <source>
        <dbReference type="ARBA" id="ARBA00023136"/>
    </source>
</evidence>
<keyword evidence="3 7" id="KW-0812">Transmembrane</keyword>